<dbReference type="OrthoDB" id="9777755at2"/>
<feature type="transmembrane region" description="Helical" evidence="1">
    <location>
        <begin position="197"/>
        <end position="218"/>
    </location>
</feature>
<dbReference type="STRING" id="1635173.WH52_01535"/>
<keyword evidence="4" id="KW-1185">Reference proteome</keyword>
<evidence type="ECO:0000313" key="3">
    <source>
        <dbReference type="EMBL" id="OSY89345.1"/>
    </source>
</evidence>
<feature type="transmembrane region" description="Helical" evidence="1">
    <location>
        <begin position="12"/>
        <end position="33"/>
    </location>
</feature>
<feature type="transmembrane region" description="Helical" evidence="1">
    <location>
        <begin position="39"/>
        <end position="60"/>
    </location>
</feature>
<reference evidence="3 4" key="1">
    <citation type="submission" date="2015-03" db="EMBL/GenBank/DDBJ databases">
        <title>Genome sequence of Tenacibaculum sp. S2-2, isolated from intestinal microbiota of sea cucumber, Apostichopus japonicas.</title>
        <authorList>
            <person name="Shao Z."/>
            <person name="Wang L."/>
            <person name="Li X."/>
        </authorList>
    </citation>
    <scope>NUCLEOTIDE SEQUENCE [LARGE SCALE GENOMIC DNA]</scope>
    <source>
        <strain evidence="3 4">S2-2</strain>
    </source>
</reference>
<keyword evidence="1" id="KW-0472">Membrane</keyword>
<gene>
    <name evidence="3" type="ORF">WH52_01535</name>
</gene>
<dbReference type="PANTHER" id="PTHR35797:SF1">
    <property type="entry name" value="PROTEASE"/>
    <property type="match status" value="1"/>
</dbReference>
<dbReference type="InParanoid" id="A0A1Y2PFY8"/>
<dbReference type="InterPro" id="IPR042150">
    <property type="entry name" value="MmRce1-like"/>
</dbReference>
<sequence length="284" mass="32532">MTTNSINKKEAWSTIGIFLLFLTLFSTIAYYAILKLNPTSMYVGVLMISPSLATFATLLVKGKKLSVLPWKLKSLKYLKLSYLTPILYVTLAYFFIWIFGFGDFFSLERVTRWSEELGLEEANQSLVIGLMIFLLLTVGVVKNLGSTLGEEIGWRGFLIFELRKVMSFRMLSLVSGVIWAVWHYPIINLIYGRGEHLYLHIAAFTIMIIGISVILAYYTFKSESLWPAAIYHSVHNIFIQKIATPLTITNDNSTFWIDEYGFMIPIITTFFAIYFLRKAKIEGL</sequence>
<feature type="transmembrane region" description="Helical" evidence="1">
    <location>
        <begin position="260"/>
        <end position="276"/>
    </location>
</feature>
<organism evidence="3 4">
    <name type="scientific">Tenacibaculum holothuriorum</name>
    <dbReference type="NCBI Taxonomy" id="1635173"/>
    <lineage>
        <taxon>Bacteria</taxon>
        <taxon>Pseudomonadati</taxon>
        <taxon>Bacteroidota</taxon>
        <taxon>Flavobacteriia</taxon>
        <taxon>Flavobacteriales</taxon>
        <taxon>Flavobacteriaceae</taxon>
        <taxon>Tenacibaculum</taxon>
    </lineage>
</organism>
<feature type="transmembrane region" description="Helical" evidence="1">
    <location>
        <begin position="80"/>
        <end position="102"/>
    </location>
</feature>
<evidence type="ECO:0000259" key="2">
    <source>
        <dbReference type="Pfam" id="PF02517"/>
    </source>
</evidence>
<feature type="transmembrane region" description="Helical" evidence="1">
    <location>
        <begin position="122"/>
        <end position="145"/>
    </location>
</feature>
<dbReference type="EMBL" id="LAPZ01000001">
    <property type="protein sequence ID" value="OSY89345.1"/>
    <property type="molecule type" value="Genomic_DNA"/>
</dbReference>
<dbReference type="PANTHER" id="PTHR35797">
    <property type="entry name" value="PROTEASE-RELATED"/>
    <property type="match status" value="1"/>
</dbReference>
<comment type="caution">
    <text evidence="3">The sequence shown here is derived from an EMBL/GenBank/DDBJ whole genome shotgun (WGS) entry which is preliminary data.</text>
</comment>
<protein>
    <submittedName>
        <fullName evidence="3">Abortive infection protein</fullName>
    </submittedName>
</protein>
<dbReference type="GO" id="GO:0004175">
    <property type="term" value="F:endopeptidase activity"/>
    <property type="evidence" value="ECO:0007669"/>
    <property type="project" value="UniProtKB-ARBA"/>
</dbReference>
<accession>A0A1Y2PFY8</accession>
<dbReference type="RefSeq" id="WP_086029156.1">
    <property type="nucleotide sequence ID" value="NZ_LAPZ01000001.1"/>
</dbReference>
<evidence type="ECO:0000313" key="4">
    <source>
        <dbReference type="Proteomes" id="UP000194221"/>
    </source>
</evidence>
<dbReference type="InterPro" id="IPR003675">
    <property type="entry name" value="Rce1/LyrA-like_dom"/>
</dbReference>
<dbReference type="Proteomes" id="UP000194221">
    <property type="component" value="Unassembled WGS sequence"/>
</dbReference>
<dbReference type="AlphaFoldDB" id="A0A1Y2PFY8"/>
<feature type="transmembrane region" description="Helical" evidence="1">
    <location>
        <begin position="166"/>
        <end position="185"/>
    </location>
</feature>
<evidence type="ECO:0000256" key="1">
    <source>
        <dbReference type="SAM" id="Phobius"/>
    </source>
</evidence>
<keyword evidence="1" id="KW-1133">Transmembrane helix</keyword>
<dbReference type="GO" id="GO:0080120">
    <property type="term" value="P:CAAX-box protein maturation"/>
    <property type="evidence" value="ECO:0007669"/>
    <property type="project" value="UniProtKB-ARBA"/>
</dbReference>
<name>A0A1Y2PFY8_9FLAO</name>
<proteinExistence type="predicted"/>
<feature type="domain" description="CAAX prenyl protease 2/Lysostaphin resistance protein A-like" evidence="2">
    <location>
        <begin position="136"/>
        <end position="238"/>
    </location>
</feature>
<dbReference type="Pfam" id="PF02517">
    <property type="entry name" value="Rce1-like"/>
    <property type="match status" value="1"/>
</dbReference>
<keyword evidence="1" id="KW-0812">Transmembrane</keyword>